<comment type="caution">
    <text evidence="8">The sequence shown here is derived from an EMBL/GenBank/DDBJ whole genome shotgun (WGS) entry which is preliminary data.</text>
</comment>
<evidence type="ECO:0000256" key="1">
    <source>
        <dbReference type="ARBA" id="ARBA00001602"/>
    </source>
</evidence>
<evidence type="ECO:0000256" key="6">
    <source>
        <dbReference type="ARBA" id="ARBA00023316"/>
    </source>
</evidence>
<dbReference type="GO" id="GO:0008360">
    <property type="term" value="P:regulation of cell shape"/>
    <property type="evidence" value="ECO:0007669"/>
    <property type="project" value="UniProtKB-KW"/>
</dbReference>
<evidence type="ECO:0000256" key="4">
    <source>
        <dbReference type="ARBA" id="ARBA00022984"/>
    </source>
</evidence>
<keyword evidence="3 7" id="KW-0133">Cell shape</keyword>
<sequence length="311" mass="32609">MNQSSRLPVGLFDSGMGGLTVLKALNHRLPGEDLLYLGDTARLPYGTKGPDTIVRYTLKAAQKLVDMGVKMLVVACNTATAAALPALRQHFAPLPVLGVVEPGAQAAAQASRNGHIVVLGTEATINGGAYQQAIARIRPEAVVLGRACNLFVPLAEEGWMDGPLVEGVARRYLEGFFCAPDTNGANGSNDAASTAQPRAAAGAANAPVQPDTLLLGCTHYPLLQGALRHVVGPDVRIVDSAAITAQVVAGELARLEMLHPDTREGTGAAGMSCRTGQSRFLTTDHVARFIRTGSLFLGRKMAENEVTLVDL</sequence>
<dbReference type="GO" id="GO:0008881">
    <property type="term" value="F:glutamate racemase activity"/>
    <property type="evidence" value="ECO:0007669"/>
    <property type="project" value="UniProtKB-UniRule"/>
</dbReference>
<evidence type="ECO:0000313" key="9">
    <source>
        <dbReference type="Proteomes" id="UP000182680"/>
    </source>
</evidence>
<comment type="similarity">
    <text evidence="7">Belongs to the aspartate/glutamate racemases family.</text>
</comment>
<dbReference type="Gene3D" id="3.40.50.1860">
    <property type="match status" value="2"/>
</dbReference>
<reference evidence="9" key="1">
    <citation type="submission" date="2016-11" db="EMBL/GenBank/DDBJ databases">
        <authorList>
            <person name="Jaros S."/>
            <person name="Januszkiewicz K."/>
            <person name="Wedrychowicz H."/>
        </authorList>
    </citation>
    <scope>NUCLEOTIDE SEQUENCE [LARGE SCALE GENOMIC DNA]</scope>
    <source>
        <strain evidence="9">DSM 7057</strain>
    </source>
</reference>
<dbReference type="InterPro" id="IPR015942">
    <property type="entry name" value="Asp/Glu/hydantoin_racemase"/>
</dbReference>
<dbReference type="GO" id="GO:0009252">
    <property type="term" value="P:peptidoglycan biosynthetic process"/>
    <property type="evidence" value="ECO:0007669"/>
    <property type="project" value="UniProtKB-UniRule"/>
</dbReference>
<evidence type="ECO:0000256" key="5">
    <source>
        <dbReference type="ARBA" id="ARBA00023235"/>
    </source>
</evidence>
<protein>
    <recommendedName>
        <fullName evidence="2 7">Glutamate racemase</fullName>
        <ecNumber evidence="2 7">5.1.1.3</ecNumber>
    </recommendedName>
</protein>
<feature type="binding site" evidence="7">
    <location>
        <begin position="45"/>
        <end position="46"/>
    </location>
    <ligand>
        <name>substrate</name>
    </ligand>
</feature>
<evidence type="ECO:0000313" key="8">
    <source>
        <dbReference type="EMBL" id="SFW27467.1"/>
    </source>
</evidence>
<dbReference type="EC" id="5.1.1.3" evidence="2 7"/>
<feature type="binding site" evidence="7">
    <location>
        <begin position="218"/>
        <end position="219"/>
    </location>
    <ligand>
        <name>substrate</name>
    </ligand>
</feature>
<dbReference type="InterPro" id="IPR033134">
    <property type="entry name" value="Asp/Glu_racemase_AS_2"/>
</dbReference>
<dbReference type="EMBL" id="FPIW01000007">
    <property type="protein sequence ID" value="SFW27467.1"/>
    <property type="molecule type" value="Genomic_DNA"/>
</dbReference>
<feature type="binding site" evidence="7">
    <location>
        <begin position="13"/>
        <end position="14"/>
    </location>
    <ligand>
        <name>substrate</name>
    </ligand>
</feature>
<dbReference type="AlphaFoldDB" id="A0AA94L1H2"/>
<dbReference type="OMA" id="CTHFPFA"/>
<dbReference type="GO" id="GO:0071555">
    <property type="term" value="P:cell wall organization"/>
    <property type="evidence" value="ECO:0007669"/>
    <property type="project" value="UniProtKB-KW"/>
</dbReference>
<comment type="catalytic activity">
    <reaction evidence="1 7">
        <text>L-glutamate = D-glutamate</text>
        <dbReference type="Rhea" id="RHEA:12813"/>
        <dbReference type="ChEBI" id="CHEBI:29985"/>
        <dbReference type="ChEBI" id="CHEBI:29986"/>
        <dbReference type="EC" id="5.1.1.3"/>
    </reaction>
</comment>
<keyword evidence="6 7" id="KW-0961">Cell wall biogenesis/degradation</keyword>
<name>A0AA94L1H2_DESDE</name>
<feature type="active site" description="Proton donor/acceptor" evidence="7">
    <location>
        <position position="76"/>
    </location>
</feature>
<evidence type="ECO:0000256" key="7">
    <source>
        <dbReference type="HAMAP-Rule" id="MF_00258"/>
    </source>
</evidence>
<keyword evidence="5 7" id="KW-0413">Isomerase</keyword>
<organism evidence="8 9">
    <name type="scientific">Desulfovibrio desulfuricans</name>
    <dbReference type="NCBI Taxonomy" id="876"/>
    <lineage>
        <taxon>Bacteria</taxon>
        <taxon>Pseudomonadati</taxon>
        <taxon>Thermodesulfobacteriota</taxon>
        <taxon>Desulfovibrionia</taxon>
        <taxon>Desulfovibrionales</taxon>
        <taxon>Desulfovibrionaceae</taxon>
        <taxon>Desulfovibrio</taxon>
    </lineage>
</organism>
<dbReference type="PROSITE" id="PS00924">
    <property type="entry name" value="ASP_GLU_RACEMASE_2"/>
    <property type="match status" value="1"/>
</dbReference>
<accession>A0AA94L1H2</accession>
<dbReference type="NCBIfam" id="TIGR00067">
    <property type="entry name" value="glut_race"/>
    <property type="match status" value="1"/>
</dbReference>
<dbReference type="SUPFAM" id="SSF53681">
    <property type="entry name" value="Aspartate/glutamate racemase"/>
    <property type="match status" value="2"/>
</dbReference>
<dbReference type="HAMAP" id="MF_00258">
    <property type="entry name" value="Glu_racemase"/>
    <property type="match status" value="1"/>
</dbReference>
<dbReference type="PANTHER" id="PTHR21198:SF2">
    <property type="entry name" value="GLUTAMATE RACEMASE"/>
    <property type="match status" value="1"/>
</dbReference>
<dbReference type="Pfam" id="PF01177">
    <property type="entry name" value="Asp_Glu_race"/>
    <property type="match status" value="1"/>
</dbReference>
<evidence type="ECO:0000256" key="2">
    <source>
        <dbReference type="ARBA" id="ARBA00013090"/>
    </source>
</evidence>
<dbReference type="Proteomes" id="UP000182680">
    <property type="component" value="Unassembled WGS sequence"/>
</dbReference>
<dbReference type="PROSITE" id="PS00923">
    <property type="entry name" value="ASP_GLU_RACEMASE_1"/>
    <property type="match status" value="1"/>
</dbReference>
<feature type="binding site" evidence="7">
    <location>
        <begin position="77"/>
        <end position="78"/>
    </location>
    <ligand>
        <name>substrate</name>
    </ligand>
</feature>
<feature type="active site" description="Proton donor/acceptor" evidence="7">
    <location>
        <position position="217"/>
    </location>
</feature>
<proteinExistence type="inferred from homology"/>
<dbReference type="InterPro" id="IPR004391">
    <property type="entry name" value="Glu_race"/>
</dbReference>
<dbReference type="RefSeq" id="WP_012623740.1">
    <property type="nucleotide sequence ID" value="NZ_FPIW01000007.1"/>
</dbReference>
<comment type="function">
    <text evidence="7">Provides the (R)-glutamate required for cell wall biosynthesis.</text>
</comment>
<dbReference type="InterPro" id="IPR018187">
    <property type="entry name" value="Asp/Glu_racemase_AS_1"/>
</dbReference>
<dbReference type="PANTHER" id="PTHR21198">
    <property type="entry name" value="GLUTAMATE RACEMASE"/>
    <property type="match status" value="1"/>
</dbReference>
<gene>
    <name evidence="7" type="primary">murI</name>
    <name evidence="8" type="ORF">SAMN02910291_00660</name>
</gene>
<evidence type="ECO:0000256" key="3">
    <source>
        <dbReference type="ARBA" id="ARBA00022960"/>
    </source>
</evidence>
<comment type="pathway">
    <text evidence="7">Cell wall biogenesis; peptidoglycan biosynthesis.</text>
</comment>
<keyword evidence="4 7" id="KW-0573">Peptidoglycan synthesis</keyword>
<dbReference type="InterPro" id="IPR001920">
    <property type="entry name" value="Asp/Glu_race"/>
</dbReference>